<dbReference type="Proteomes" id="UP001175211">
    <property type="component" value="Unassembled WGS sequence"/>
</dbReference>
<gene>
    <name evidence="2" type="ORF">EV420DRAFT_1749971</name>
</gene>
<feature type="region of interest" description="Disordered" evidence="1">
    <location>
        <begin position="126"/>
        <end position="178"/>
    </location>
</feature>
<name>A0AA39K2W4_ARMTA</name>
<evidence type="ECO:0000313" key="3">
    <source>
        <dbReference type="Proteomes" id="UP001175211"/>
    </source>
</evidence>
<feature type="compositionally biased region" description="Pro residues" evidence="1">
    <location>
        <begin position="160"/>
        <end position="176"/>
    </location>
</feature>
<dbReference type="GeneID" id="85363857"/>
<comment type="caution">
    <text evidence="2">The sequence shown here is derived from an EMBL/GenBank/DDBJ whole genome shotgun (WGS) entry which is preliminary data.</text>
</comment>
<keyword evidence="3" id="KW-1185">Reference proteome</keyword>
<accession>A0AA39K2W4</accession>
<sequence>MHWVLVAHTYFKSKESEIDNRKWFRCTNLRYCCLDEHHDTTVKMRDGLLKNPKRLKICWLRIAVSAKRLKPMTRPDPAQSGPEKPGPDGGLWRAQGSGSRYGNPKPWCQAAKLTMEVTSTPHFMPVDTKSPAKYLSPARPKPDPEVGFGGLRARAHTFPLPDPQKPSPSPKSPARPGPDITRWVHCRLPMLIPLPYGALFPAVMVLFEDAVNNRFSSHAVLIRNGDPGVVIAL</sequence>
<dbReference type="AlphaFoldDB" id="A0AA39K2W4"/>
<protein>
    <submittedName>
        <fullName evidence="2">Uncharacterized protein</fullName>
    </submittedName>
</protein>
<organism evidence="2 3">
    <name type="scientific">Armillaria tabescens</name>
    <name type="common">Ringless honey mushroom</name>
    <name type="synonym">Agaricus tabescens</name>
    <dbReference type="NCBI Taxonomy" id="1929756"/>
    <lineage>
        <taxon>Eukaryota</taxon>
        <taxon>Fungi</taxon>
        <taxon>Dikarya</taxon>
        <taxon>Basidiomycota</taxon>
        <taxon>Agaricomycotina</taxon>
        <taxon>Agaricomycetes</taxon>
        <taxon>Agaricomycetidae</taxon>
        <taxon>Agaricales</taxon>
        <taxon>Marasmiineae</taxon>
        <taxon>Physalacriaceae</taxon>
        <taxon>Desarmillaria</taxon>
    </lineage>
</organism>
<evidence type="ECO:0000313" key="2">
    <source>
        <dbReference type="EMBL" id="KAK0452169.1"/>
    </source>
</evidence>
<dbReference type="RefSeq" id="XP_060328003.1">
    <property type="nucleotide sequence ID" value="XM_060480309.1"/>
</dbReference>
<proteinExistence type="predicted"/>
<evidence type="ECO:0000256" key="1">
    <source>
        <dbReference type="SAM" id="MobiDB-lite"/>
    </source>
</evidence>
<feature type="region of interest" description="Disordered" evidence="1">
    <location>
        <begin position="70"/>
        <end position="105"/>
    </location>
</feature>
<dbReference type="EMBL" id="JAUEPS010000031">
    <property type="protein sequence ID" value="KAK0452169.1"/>
    <property type="molecule type" value="Genomic_DNA"/>
</dbReference>
<reference evidence="2" key="1">
    <citation type="submission" date="2023-06" db="EMBL/GenBank/DDBJ databases">
        <authorList>
            <consortium name="Lawrence Berkeley National Laboratory"/>
            <person name="Ahrendt S."/>
            <person name="Sahu N."/>
            <person name="Indic B."/>
            <person name="Wong-Bajracharya J."/>
            <person name="Merenyi Z."/>
            <person name="Ke H.-M."/>
            <person name="Monk M."/>
            <person name="Kocsube S."/>
            <person name="Drula E."/>
            <person name="Lipzen A."/>
            <person name="Balint B."/>
            <person name="Henrissat B."/>
            <person name="Andreopoulos B."/>
            <person name="Martin F.M."/>
            <person name="Harder C.B."/>
            <person name="Rigling D."/>
            <person name="Ford K.L."/>
            <person name="Foster G.D."/>
            <person name="Pangilinan J."/>
            <person name="Papanicolaou A."/>
            <person name="Barry K."/>
            <person name="LaButti K."/>
            <person name="Viragh M."/>
            <person name="Koriabine M."/>
            <person name="Yan M."/>
            <person name="Riley R."/>
            <person name="Champramary S."/>
            <person name="Plett K.L."/>
            <person name="Tsai I.J."/>
            <person name="Slot J."/>
            <person name="Sipos G."/>
            <person name="Plett J."/>
            <person name="Nagy L.G."/>
            <person name="Grigoriev I.V."/>
        </authorList>
    </citation>
    <scope>NUCLEOTIDE SEQUENCE</scope>
    <source>
        <strain evidence="2">CCBAS 213</strain>
    </source>
</reference>